<protein>
    <recommendedName>
        <fullName evidence="11">Mitochondrial inner membrane protease subunit</fullName>
        <ecNumber evidence="11">3.4.21.-</ecNumber>
    </recommendedName>
</protein>
<evidence type="ECO:0000256" key="3">
    <source>
        <dbReference type="ARBA" id="ARBA00022670"/>
    </source>
</evidence>
<proteinExistence type="inferred from homology"/>
<evidence type="ECO:0000256" key="7">
    <source>
        <dbReference type="ARBA" id="ARBA00022989"/>
    </source>
</evidence>
<dbReference type="RefSeq" id="XP_033586064.1">
    <property type="nucleotide sequence ID" value="XM_033730157.1"/>
</dbReference>
<dbReference type="GO" id="GO:0006465">
    <property type="term" value="P:signal peptide processing"/>
    <property type="evidence" value="ECO:0007669"/>
    <property type="project" value="InterPro"/>
</dbReference>
<dbReference type="SUPFAM" id="SSF51306">
    <property type="entry name" value="LexA/Signal peptidase"/>
    <property type="match status" value="1"/>
</dbReference>
<dbReference type="AlphaFoldDB" id="A0A6A6PIF7"/>
<evidence type="ECO:0000256" key="9">
    <source>
        <dbReference type="ARBA" id="ARBA00023136"/>
    </source>
</evidence>
<dbReference type="Proteomes" id="UP000799767">
    <property type="component" value="Unassembled WGS sequence"/>
</dbReference>
<keyword evidence="8 11" id="KW-0496">Mitochondrion</keyword>
<dbReference type="Gene3D" id="2.10.109.10">
    <property type="entry name" value="Umud Fragment, subunit A"/>
    <property type="match status" value="1"/>
</dbReference>
<comment type="similarity">
    <text evidence="2">Belongs to the peptidase S26 family. IMP2 subfamily.</text>
</comment>
<dbReference type="Pfam" id="PF10502">
    <property type="entry name" value="Peptidase_S26"/>
    <property type="match status" value="1"/>
</dbReference>
<keyword evidence="6 11" id="KW-0378">Hydrolase</keyword>
<keyword evidence="7" id="KW-1133">Transmembrane helix</keyword>
<dbReference type="GO" id="GO:0004252">
    <property type="term" value="F:serine-type endopeptidase activity"/>
    <property type="evidence" value="ECO:0007669"/>
    <property type="project" value="InterPro"/>
</dbReference>
<keyword evidence="4" id="KW-0812">Transmembrane</keyword>
<keyword evidence="14" id="KW-1185">Reference proteome</keyword>
<feature type="active site" evidence="10">
    <location>
        <position position="66"/>
    </location>
</feature>
<evidence type="ECO:0000256" key="4">
    <source>
        <dbReference type="ARBA" id="ARBA00022692"/>
    </source>
</evidence>
<evidence type="ECO:0000313" key="13">
    <source>
        <dbReference type="EMBL" id="KAF2479494.1"/>
    </source>
</evidence>
<dbReference type="NCBIfam" id="TIGR02227">
    <property type="entry name" value="sigpep_I_bact"/>
    <property type="match status" value="1"/>
</dbReference>
<dbReference type="GeneID" id="54471159"/>
<gene>
    <name evidence="13" type="ORF">BDY17DRAFT_227405</name>
</gene>
<dbReference type="InterPro" id="IPR037730">
    <property type="entry name" value="IMP2"/>
</dbReference>
<dbReference type="PANTHER" id="PTHR46041">
    <property type="entry name" value="MITOCHONDRIAL INNER MEMBRANE PROTEASE SUBUNIT 2"/>
    <property type="match status" value="1"/>
</dbReference>
<dbReference type="PROSITE" id="PS00761">
    <property type="entry name" value="SPASE_I_3"/>
    <property type="match status" value="1"/>
</dbReference>
<dbReference type="PANTHER" id="PTHR46041:SF2">
    <property type="entry name" value="MITOCHONDRIAL INNER MEMBRANE PROTEASE SUBUNIT 2"/>
    <property type="match status" value="1"/>
</dbReference>
<dbReference type="OrthoDB" id="9996127at2759"/>
<feature type="non-terminal residue" evidence="13">
    <location>
        <position position="152"/>
    </location>
</feature>
<evidence type="ECO:0000313" key="14">
    <source>
        <dbReference type="Proteomes" id="UP000799767"/>
    </source>
</evidence>
<accession>A0A6A6PIF7</accession>
<feature type="non-terminal residue" evidence="13">
    <location>
        <position position="1"/>
    </location>
</feature>
<dbReference type="InterPro" id="IPR036286">
    <property type="entry name" value="LexA/Signal_pep-like_sf"/>
</dbReference>
<dbReference type="InterPro" id="IPR019758">
    <property type="entry name" value="Pept_S26A_signal_pept_1_CS"/>
</dbReference>
<evidence type="ECO:0000259" key="12">
    <source>
        <dbReference type="Pfam" id="PF10502"/>
    </source>
</evidence>
<keyword evidence="9" id="KW-0472">Membrane</keyword>
<evidence type="ECO:0000256" key="5">
    <source>
        <dbReference type="ARBA" id="ARBA00022792"/>
    </source>
</evidence>
<evidence type="ECO:0000256" key="2">
    <source>
        <dbReference type="ARBA" id="ARBA00007066"/>
    </source>
</evidence>
<reference evidence="13" key="1">
    <citation type="journal article" date="2020" name="Stud. Mycol.">
        <title>101 Dothideomycetes genomes: a test case for predicting lifestyles and emergence of pathogens.</title>
        <authorList>
            <person name="Haridas S."/>
            <person name="Albert R."/>
            <person name="Binder M."/>
            <person name="Bloem J."/>
            <person name="Labutti K."/>
            <person name="Salamov A."/>
            <person name="Andreopoulos B."/>
            <person name="Baker S."/>
            <person name="Barry K."/>
            <person name="Bills G."/>
            <person name="Bluhm B."/>
            <person name="Cannon C."/>
            <person name="Castanera R."/>
            <person name="Culley D."/>
            <person name="Daum C."/>
            <person name="Ezra D."/>
            <person name="Gonzalez J."/>
            <person name="Henrissat B."/>
            <person name="Kuo A."/>
            <person name="Liang C."/>
            <person name="Lipzen A."/>
            <person name="Lutzoni F."/>
            <person name="Magnuson J."/>
            <person name="Mondo S."/>
            <person name="Nolan M."/>
            <person name="Ohm R."/>
            <person name="Pangilinan J."/>
            <person name="Park H.-J."/>
            <person name="Ramirez L."/>
            <person name="Alfaro M."/>
            <person name="Sun H."/>
            <person name="Tritt A."/>
            <person name="Yoshinaga Y."/>
            <person name="Zwiers L.-H."/>
            <person name="Turgeon B."/>
            <person name="Goodwin S."/>
            <person name="Spatafora J."/>
            <person name="Crous P."/>
            <person name="Grigoriev I."/>
        </authorList>
    </citation>
    <scope>NUCLEOTIDE SEQUENCE</scope>
    <source>
        <strain evidence="13">CBS 113389</strain>
    </source>
</reference>
<evidence type="ECO:0000256" key="10">
    <source>
        <dbReference type="PIRSR" id="PIRSR600223-1"/>
    </source>
</evidence>
<name>A0A6A6PIF7_9PEZI</name>
<dbReference type="GO" id="GO:0042720">
    <property type="term" value="C:mitochondrial inner membrane peptidase complex"/>
    <property type="evidence" value="ECO:0007669"/>
    <property type="project" value="InterPro"/>
</dbReference>
<evidence type="ECO:0000256" key="11">
    <source>
        <dbReference type="RuleBase" id="RU362041"/>
    </source>
</evidence>
<evidence type="ECO:0000256" key="1">
    <source>
        <dbReference type="ARBA" id="ARBA00004434"/>
    </source>
</evidence>
<feature type="active site" evidence="10">
    <location>
        <position position="17"/>
    </location>
</feature>
<dbReference type="GO" id="GO:0006627">
    <property type="term" value="P:protein processing involved in protein targeting to mitochondrion"/>
    <property type="evidence" value="ECO:0007669"/>
    <property type="project" value="InterPro"/>
</dbReference>
<keyword evidence="5 11" id="KW-0999">Mitochondrion inner membrane</keyword>
<dbReference type="EC" id="3.4.21.-" evidence="11"/>
<feature type="domain" description="Peptidase S26" evidence="12">
    <location>
        <begin position="6"/>
        <end position="142"/>
    </location>
</feature>
<dbReference type="PRINTS" id="PR00727">
    <property type="entry name" value="LEADERPTASE"/>
</dbReference>
<keyword evidence="3 11" id="KW-0645">Protease</keyword>
<evidence type="ECO:0000256" key="8">
    <source>
        <dbReference type="ARBA" id="ARBA00023128"/>
    </source>
</evidence>
<evidence type="ECO:0000256" key="6">
    <source>
        <dbReference type="ARBA" id="ARBA00022801"/>
    </source>
</evidence>
<sequence length="152" mass="17037">IFINDNVVETTWITGRSMAPTLSPNYHTTKEEDQVLWRKWNPCGNLRRGDIVHFSPPHRPEALAVKRVIALEGDTVVLDKRRRPTAKAGPERPEARAWDAWKGRATVPPGHVWVEGDNVGLSTDSNDYGPISMGLINGVAISVVRPFDKFWS</sequence>
<dbReference type="CDD" id="cd06530">
    <property type="entry name" value="S26_SPase_I"/>
    <property type="match status" value="1"/>
</dbReference>
<organism evidence="13 14">
    <name type="scientific">Neohortaea acidophila</name>
    <dbReference type="NCBI Taxonomy" id="245834"/>
    <lineage>
        <taxon>Eukaryota</taxon>
        <taxon>Fungi</taxon>
        <taxon>Dikarya</taxon>
        <taxon>Ascomycota</taxon>
        <taxon>Pezizomycotina</taxon>
        <taxon>Dothideomycetes</taxon>
        <taxon>Dothideomycetidae</taxon>
        <taxon>Mycosphaerellales</taxon>
        <taxon>Teratosphaeriaceae</taxon>
        <taxon>Neohortaea</taxon>
    </lineage>
</organism>
<comment type="subcellular location">
    <subcellularLocation>
        <location evidence="1">Mitochondrion inner membrane</location>
        <topology evidence="1">Single-pass membrane protein</topology>
    </subcellularLocation>
</comment>
<dbReference type="EMBL" id="MU001641">
    <property type="protein sequence ID" value="KAF2479494.1"/>
    <property type="molecule type" value="Genomic_DNA"/>
</dbReference>
<dbReference type="InterPro" id="IPR000223">
    <property type="entry name" value="Pept_S26A_signal_pept_1"/>
</dbReference>
<dbReference type="InterPro" id="IPR019533">
    <property type="entry name" value="Peptidase_S26"/>
</dbReference>